<gene>
    <name evidence="2" type="ORF">SAMN05216252_104326</name>
</gene>
<dbReference type="AlphaFoldDB" id="A0A239D2Q9"/>
<dbReference type="Proteomes" id="UP000198280">
    <property type="component" value="Unassembled WGS sequence"/>
</dbReference>
<proteinExistence type="predicted"/>
<feature type="compositionally biased region" description="Low complexity" evidence="1">
    <location>
        <begin position="64"/>
        <end position="88"/>
    </location>
</feature>
<dbReference type="Pfam" id="PF03640">
    <property type="entry name" value="Lipoprotein_15"/>
    <property type="match status" value="2"/>
</dbReference>
<dbReference type="InterPro" id="IPR005297">
    <property type="entry name" value="Lipoprotein_repeat"/>
</dbReference>
<dbReference type="GO" id="GO:0043448">
    <property type="term" value="P:alkane catabolic process"/>
    <property type="evidence" value="ECO:0007669"/>
    <property type="project" value="TreeGrafter"/>
</dbReference>
<dbReference type="PANTHER" id="PTHR39335">
    <property type="entry name" value="BLL4220 PROTEIN"/>
    <property type="match status" value="1"/>
</dbReference>
<dbReference type="PANTHER" id="PTHR39335:SF1">
    <property type="entry name" value="BLL4220 PROTEIN"/>
    <property type="match status" value="1"/>
</dbReference>
<evidence type="ECO:0000313" key="3">
    <source>
        <dbReference type="Proteomes" id="UP000198280"/>
    </source>
</evidence>
<accession>A0A239D2Q9</accession>
<protein>
    <recommendedName>
        <fullName evidence="4">Lipoprotein</fullName>
    </recommendedName>
</protein>
<dbReference type="RefSeq" id="WP_089223422.1">
    <property type="nucleotide sequence ID" value="NZ_FZOF01000004.1"/>
</dbReference>
<reference evidence="2 3" key="1">
    <citation type="submission" date="2017-06" db="EMBL/GenBank/DDBJ databases">
        <authorList>
            <person name="Kim H.J."/>
            <person name="Triplett B.A."/>
        </authorList>
    </citation>
    <scope>NUCLEOTIDE SEQUENCE [LARGE SCALE GENOMIC DNA]</scope>
    <source>
        <strain evidence="2 3">CGMCC 4.1858</strain>
    </source>
</reference>
<evidence type="ECO:0000313" key="2">
    <source>
        <dbReference type="EMBL" id="SNS25883.1"/>
    </source>
</evidence>
<keyword evidence="3" id="KW-1185">Reference proteome</keyword>
<dbReference type="PROSITE" id="PS51257">
    <property type="entry name" value="PROKAR_LIPOPROTEIN"/>
    <property type="match status" value="1"/>
</dbReference>
<evidence type="ECO:0000256" key="1">
    <source>
        <dbReference type="SAM" id="MobiDB-lite"/>
    </source>
</evidence>
<sequence length="218" mass="22691">MHKRIGAAVAGTAAALLLVTACGGSNGYDQAGSVAPAAQQQDAVQSATAQPGSGYGYDSETSDDPSSGTDDGYAGGTDDSSDSGTTDAASDKKWPILSVVNDAKLGDILVDFKGRTLYRFDKDTDWPMVSNCTGECLKKWPAAKPVTKEQAEAAGLNPKLVSTYTRPDGTKQLSYNCWPVYWFAGDTKPGDTNGHGVGGTWWAMGANGKKANGGKPIR</sequence>
<feature type="compositionally biased region" description="Low complexity" evidence="1">
    <location>
        <begin position="35"/>
        <end position="50"/>
    </location>
</feature>
<name>A0A239D2Q9_9ACTN</name>
<feature type="region of interest" description="Disordered" evidence="1">
    <location>
        <begin position="31"/>
        <end position="90"/>
    </location>
</feature>
<dbReference type="EMBL" id="FZOF01000004">
    <property type="protein sequence ID" value="SNS25883.1"/>
    <property type="molecule type" value="Genomic_DNA"/>
</dbReference>
<organism evidence="2 3">
    <name type="scientific">Actinacidiphila glaucinigra</name>
    <dbReference type="NCBI Taxonomy" id="235986"/>
    <lineage>
        <taxon>Bacteria</taxon>
        <taxon>Bacillati</taxon>
        <taxon>Actinomycetota</taxon>
        <taxon>Actinomycetes</taxon>
        <taxon>Kitasatosporales</taxon>
        <taxon>Streptomycetaceae</taxon>
        <taxon>Actinacidiphila</taxon>
    </lineage>
</organism>
<evidence type="ECO:0008006" key="4">
    <source>
        <dbReference type="Google" id="ProtNLM"/>
    </source>
</evidence>